<dbReference type="VEuPathDB" id="VectorBase:ACHR000669"/>
<name>A0A182JQ85_9DIPT</name>
<dbReference type="Proteomes" id="UP000075881">
    <property type="component" value="Unassembled WGS sequence"/>
</dbReference>
<proteinExistence type="predicted"/>
<dbReference type="AlphaFoldDB" id="A0A182JQ85"/>
<organism evidence="2 3">
    <name type="scientific">Anopheles christyi</name>
    <dbReference type="NCBI Taxonomy" id="43041"/>
    <lineage>
        <taxon>Eukaryota</taxon>
        <taxon>Metazoa</taxon>
        <taxon>Ecdysozoa</taxon>
        <taxon>Arthropoda</taxon>
        <taxon>Hexapoda</taxon>
        <taxon>Insecta</taxon>
        <taxon>Pterygota</taxon>
        <taxon>Neoptera</taxon>
        <taxon>Endopterygota</taxon>
        <taxon>Diptera</taxon>
        <taxon>Nematocera</taxon>
        <taxon>Culicoidea</taxon>
        <taxon>Culicidae</taxon>
        <taxon>Anophelinae</taxon>
        <taxon>Anopheles</taxon>
    </lineage>
</organism>
<evidence type="ECO:0000313" key="3">
    <source>
        <dbReference type="Proteomes" id="UP000075881"/>
    </source>
</evidence>
<evidence type="ECO:0000313" key="2">
    <source>
        <dbReference type="EnsemblMetazoa" id="ACHR000669-PA"/>
    </source>
</evidence>
<sequence>MWQSKLNDTRCLMTQSNIKMVYLSACLVQQPIRLVPDNTASTVTTAVTGSLPPPADTQQQQQTPPNRSN</sequence>
<protein>
    <submittedName>
        <fullName evidence="2">Uncharacterized protein</fullName>
    </submittedName>
</protein>
<feature type="region of interest" description="Disordered" evidence="1">
    <location>
        <begin position="44"/>
        <end position="69"/>
    </location>
</feature>
<reference evidence="3" key="1">
    <citation type="submission" date="2013-03" db="EMBL/GenBank/DDBJ databases">
        <title>The Genome Sequence of Anopheles christyi ACHKN1017.</title>
        <authorList>
            <consortium name="The Broad Institute Genomics Platform"/>
            <person name="Neafsey D.E."/>
            <person name="Besansky N."/>
            <person name="Walker B."/>
            <person name="Young S.K."/>
            <person name="Zeng Q."/>
            <person name="Gargeya S."/>
            <person name="Fitzgerald M."/>
            <person name="Haas B."/>
            <person name="Abouelleil A."/>
            <person name="Allen A.W."/>
            <person name="Alvarado L."/>
            <person name="Arachchi H.M."/>
            <person name="Berlin A.M."/>
            <person name="Chapman S.B."/>
            <person name="Gainer-Dewar J."/>
            <person name="Goldberg J."/>
            <person name="Griggs A."/>
            <person name="Gujja S."/>
            <person name="Hansen M."/>
            <person name="Howarth C."/>
            <person name="Imamovic A."/>
            <person name="Ireland A."/>
            <person name="Larimer J."/>
            <person name="McCowan C."/>
            <person name="Murphy C."/>
            <person name="Pearson M."/>
            <person name="Poon T.W."/>
            <person name="Priest M."/>
            <person name="Roberts A."/>
            <person name="Saif S."/>
            <person name="Shea T."/>
            <person name="Sisk P."/>
            <person name="Sykes S."/>
            <person name="Wortman J."/>
            <person name="Nusbaum C."/>
            <person name="Birren B."/>
        </authorList>
    </citation>
    <scope>NUCLEOTIDE SEQUENCE [LARGE SCALE GENOMIC DNA]</scope>
    <source>
        <strain evidence="3">ACHKN1017</strain>
    </source>
</reference>
<dbReference type="EnsemblMetazoa" id="ACHR000669-RA">
    <property type="protein sequence ID" value="ACHR000669-PA"/>
    <property type="gene ID" value="ACHR000669"/>
</dbReference>
<reference evidence="2" key="2">
    <citation type="submission" date="2020-05" db="UniProtKB">
        <authorList>
            <consortium name="EnsemblMetazoa"/>
        </authorList>
    </citation>
    <scope>IDENTIFICATION</scope>
    <source>
        <strain evidence="2">ACHKN1017</strain>
    </source>
</reference>
<keyword evidence="3" id="KW-1185">Reference proteome</keyword>
<evidence type="ECO:0000256" key="1">
    <source>
        <dbReference type="SAM" id="MobiDB-lite"/>
    </source>
</evidence>
<accession>A0A182JQ85</accession>